<gene>
    <name evidence="5" type="ORF">SAMN05216184_1258</name>
</gene>
<keyword evidence="6" id="KW-1185">Reference proteome</keyword>
<proteinExistence type="predicted"/>
<organism evidence="5 6">
    <name type="scientific">Georgenia satyanarayanai</name>
    <dbReference type="NCBI Taxonomy" id="860221"/>
    <lineage>
        <taxon>Bacteria</taxon>
        <taxon>Bacillati</taxon>
        <taxon>Actinomycetota</taxon>
        <taxon>Actinomycetes</taxon>
        <taxon>Micrococcales</taxon>
        <taxon>Bogoriellaceae</taxon>
        <taxon>Georgenia</taxon>
    </lineage>
</organism>
<dbReference type="Pfam" id="PF00149">
    <property type="entry name" value="Metallophos"/>
    <property type="match status" value="1"/>
</dbReference>
<feature type="region of interest" description="Disordered" evidence="1">
    <location>
        <begin position="366"/>
        <end position="394"/>
    </location>
</feature>
<protein>
    <submittedName>
        <fullName evidence="5">3',5'-cyclic AMP phosphodiesterase CpdA</fullName>
    </submittedName>
</protein>
<dbReference type="InterPro" id="IPR029052">
    <property type="entry name" value="Metallo-depent_PP-like"/>
</dbReference>
<feature type="compositionally biased region" description="Polar residues" evidence="1">
    <location>
        <begin position="378"/>
        <end position="388"/>
    </location>
</feature>
<feature type="domain" description="Phosphodiester glycosidase" evidence="4">
    <location>
        <begin position="236"/>
        <end position="402"/>
    </location>
</feature>
<dbReference type="Gene3D" id="3.60.21.10">
    <property type="match status" value="1"/>
</dbReference>
<dbReference type="GO" id="GO:0016787">
    <property type="term" value="F:hydrolase activity"/>
    <property type="evidence" value="ECO:0007669"/>
    <property type="project" value="InterPro"/>
</dbReference>
<dbReference type="PANTHER" id="PTHR40446:SF2">
    <property type="entry name" value="N-ACETYLGLUCOSAMINE-1-PHOSPHODIESTER ALPHA-N-ACETYLGLUCOSAMINIDASE"/>
    <property type="match status" value="1"/>
</dbReference>
<dbReference type="SUPFAM" id="SSF56300">
    <property type="entry name" value="Metallo-dependent phosphatases"/>
    <property type="match status" value="1"/>
</dbReference>
<dbReference type="InterPro" id="IPR028994">
    <property type="entry name" value="Integrin_alpha_N"/>
</dbReference>
<accession>A0A2Y9C7Z3</accession>
<dbReference type="Proteomes" id="UP000250222">
    <property type="component" value="Unassembled WGS sequence"/>
</dbReference>
<keyword evidence="2" id="KW-0732">Signal</keyword>
<dbReference type="Gene3D" id="2.60.40.1080">
    <property type="match status" value="1"/>
</dbReference>
<feature type="chain" id="PRO_5030062034" evidence="2">
    <location>
        <begin position="34"/>
        <end position="1368"/>
    </location>
</feature>
<dbReference type="PANTHER" id="PTHR40446">
    <property type="entry name" value="N-ACETYLGLUCOSAMINE-1-PHOSPHODIESTER ALPHA-N-ACETYLGLUCOSAMINIDASE"/>
    <property type="match status" value="1"/>
</dbReference>
<evidence type="ECO:0000256" key="1">
    <source>
        <dbReference type="SAM" id="MobiDB-lite"/>
    </source>
</evidence>
<evidence type="ECO:0000256" key="2">
    <source>
        <dbReference type="SAM" id="SignalP"/>
    </source>
</evidence>
<dbReference type="SUPFAM" id="SSF69318">
    <property type="entry name" value="Integrin alpha N-terminal domain"/>
    <property type="match status" value="1"/>
</dbReference>
<evidence type="ECO:0000313" key="6">
    <source>
        <dbReference type="Proteomes" id="UP000250222"/>
    </source>
</evidence>
<evidence type="ECO:0000259" key="4">
    <source>
        <dbReference type="Pfam" id="PF09992"/>
    </source>
</evidence>
<dbReference type="Pfam" id="PF09992">
    <property type="entry name" value="NAGPA"/>
    <property type="match status" value="1"/>
</dbReference>
<reference evidence="5 6" key="1">
    <citation type="submission" date="2016-10" db="EMBL/GenBank/DDBJ databases">
        <authorList>
            <person name="Cai Z."/>
        </authorList>
    </citation>
    <scope>NUCLEOTIDE SEQUENCE [LARGE SCALE GENOMIC DNA]</scope>
    <source>
        <strain evidence="5 6">CGMCC 1.10826</strain>
    </source>
</reference>
<dbReference type="RefSeq" id="WP_258369712.1">
    <property type="nucleotide sequence ID" value="NZ_QKLZ01000025.1"/>
</dbReference>
<evidence type="ECO:0000259" key="3">
    <source>
        <dbReference type="Pfam" id="PF00149"/>
    </source>
</evidence>
<dbReference type="InterPro" id="IPR004843">
    <property type="entry name" value="Calcineurin-like_PHP"/>
</dbReference>
<dbReference type="SUPFAM" id="SSF49785">
    <property type="entry name" value="Galactose-binding domain-like"/>
    <property type="match status" value="1"/>
</dbReference>
<dbReference type="InterPro" id="IPR018711">
    <property type="entry name" value="NAGPA"/>
</dbReference>
<name>A0A2Y9C7Z3_9MICO</name>
<sequence length="1368" mass="142944">MSPLTSVPRRLAASATAAALLAGGLITAGPAAAQTAPEPVVVAGMRLDDDGAAIVTDVEHTVVAPGLDHVRFERLDVDGWLQVNVLKAELGDSIRADHIAPPTLTEGATVTEMAERAGAVAAVNGDFFDINNSWAPAGFAVDAEDGVLKSANPGRGQSVAFDEDGLGRVTRLLLEGTVELPGTSLPLAGVNLFAAPAGGVTVYTSQWGDYTRARTLAAGETGVEVLLDAEGRVTAVGEPGEGQLADGVQAVVARPGDAADALAALEPGAEVTVSYALDQDDVRVAVGGQPEGEPPVLADGVVGSAGGEYSTTRHPRTAVGFSEDGATAYLAVVDGRQATSRGLSLSELGQFMLDLGAHDALNLDGGGSSQLNAREPGSQGTTVRNSPSDGYERDDANGLGLFLATPGSGELTGYRLETLTTGDDATRVFPGLHRTLTAFGHDETLSPVDAAPQTWTAGSGAATVSDGVVRGEQPGHATITAATGEATGEVDVEVLGPLARLSASESVLNLETEGSTAELVLTGHDGEGFTAPVEARDVTVTNPAPETFSVEPTATGAFLVTATGAEGSTTLTFAVGEAEVEVVVAVPLELRVIDDLTEAEAWTSAHDRAPGGTVTAGEGHDGGSGLRMTYDFTQSTGTRGQYAVAPGGAIEIPGRPQKLSLWVNGDGNGSLLRLQVRQANGVVGWIDGPGGSQSLHVTWEGWQRVDFVVPPSFETPLTLERIRLLETVAAKQYTGEVGFSDIYAYLPPEGVPAPTTQRVTDPLVVPTGATDDDDLRVAVMSDAQFVAADPGSGAVEGARDAFREIVAEDPDLLVINGDLVDEAAPEDFDLARTIIEEELGEADFPWTYVPGNHEVMGASIDNFVAEFGDTSGVRDLEGTRIITLSSATGRLAADFAQVRMLREQLDDAAEDDAVTGVLVVSHHPTNDPLPTKNSQLTDRHEAELIDQWLADWRASTGKSVAHVGAHVGVFDVSRVDGVPYVINGNAGKSPSSTPANGGFTGWTMLGVEPDAGRWQDTEDPWLSVEVQTRVDELAVTAPEAPLEAGESLILDAQVTQDDTRTFGLAWPMSWAWSGSDGVHVGAVADAPEDAVAVLDPRTGELTGLRTGSVEVTLAVNDATRTVPVEVVGDDGEEPVDPPPSRGTAEFHLSNSWRGSTDVHFMYGRWADEVLIGDWDGDGTDTIAVRRENVFHVSNAQRGGDADAVLTYGRPGDTILVGDWDGDGTDTFAVRRGNEYHVKNSLRGGQADVTFRYGRAGDDVMVGDWDGDARDTLAVRRGADYHVRNSVTAGDADRVIRYGRADDVTLAGDWDGDGTDTFAVQRGRTYHVKNSLRGGDADHVVTFGRAGDEVYVGDWDGNGTDTIGVRRPA</sequence>
<dbReference type="InterPro" id="IPR008979">
    <property type="entry name" value="Galactose-bd-like_sf"/>
</dbReference>
<feature type="domain" description="Calcineurin-like phosphoesterase" evidence="3">
    <location>
        <begin position="775"/>
        <end position="943"/>
    </location>
</feature>
<dbReference type="EMBL" id="UETB01000025">
    <property type="protein sequence ID" value="SSA47293.1"/>
    <property type="molecule type" value="Genomic_DNA"/>
</dbReference>
<evidence type="ECO:0000313" key="5">
    <source>
        <dbReference type="EMBL" id="SSA47293.1"/>
    </source>
</evidence>
<feature type="signal peptide" evidence="2">
    <location>
        <begin position="1"/>
        <end position="33"/>
    </location>
</feature>